<evidence type="ECO:0000256" key="3">
    <source>
        <dbReference type="ARBA" id="ARBA00022475"/>
    </source>
</evidence>
<dbReference type="Proteomes" id="UP001448858">
    <property type="component" value="Chromosome"/>
</dbReference>
<evidence type="ECO:0000313" key="9">
    <source>
        <dbReference type="Proteomes" id="UP001448858"/>
    </source>
</evidence>
<protein>
    <submittedName>
        <fullName evidence="8">Na+/H+ antiporter subunit E</fullName>
    </submittedName>
</protein>
<comment type="subcellular location">
    <subcellularLocation>
        <location evidence="1">Cell membrane</location>
        <topology evidence="1">Multi-pass membrane protein</topology>
    </subcellularLocation>
</comment>
<feature type="transmembrane region" description="Helical" evidence="7">
    <location>
        <begin position="12"/>
        <end position="32"/>
    </location>
</feature>
<evidence type="ECO:0000256" key="4">
    <source>
        <dbReference type="ARBA" id="ARBA00022692"/>
    </source>
</evidence>
<dbReference type="NCBIfam" id="NF006521">
    <property type="entry name" value="PRK08965.1-5"/>
    <property type="match status" value="1"/>
</dbReference>
<keyword evidence="5 7" id="KW-1133">Transmembrane helix</keyword>
<evidence type="ECO:0000313" key="8">
    <source>
        <dbReference type="EMBL" id="WZP15969.1"/>
    </source>
</evidence>
<dbReference type="PANTHER" id="PTHR34584">
    <property type="entry name" value="NA(+)/H(+) ANTIPORTER SUBUNIT E1"/>
    <property type="match status" value="1"/>
</dbReference>
<evidence type="ECO:0000256" key="2">
    <source>
        <dbReference type="ARBA" id="ARBA00006228"/>
    </source>
</evidence>
<dbReference type="EMBL" id="CP151657">
    <property type="protein sequence ID" value="WZP15969.1"/>
    <property type="molecule type" value="Genomic_DNA"/>
</dbReference>
<keyword evidence="6 7" id="KW-0472">Membrane</keyword>
<gene>
    <name evidence="8" type="ORF">AAE021_17795</name>
</gene>
<name>A0ABZ2ZYS0_9MICC</name>
<dbReference type="Pfam" id="PF01899">
    <property type="entry name" value="MNHE"/>
    <property type="match status" value="1"/>
</dbReference>
<evidence type="ECO:0000256" key="7">
    <source>
        <dbReference type="SAM" id="Phobius"/>
    </source>
</evidence>
<evidence type="ECO:0000256" key="5">
    <source>
        <dbReference type="ARBA" id="ARBA00022989"/>
    </source>
</evidence>
<dbReference type="PANTHER" id="PTHR34584:SF1">
    <property type="entry name" value="NA(+)_H(+) ANTIPORTER SUBUNIT E1"/>
    <property type="match status" value="1"/>
</dbReference>
<reference evidence="8 9" key="1">
    <citation type="submission" date="2024-04" db="EMBL/GenBank/DDBJ databases">
        <title>Arthrobacter sp. from Plains bison fecal sample.</title>
        <authorList>
            <person name="Ruzzini A."/>
        </authorList>
    </citation>
    <scope>NUCLEOTIDE SEQUENCE [LARGE SCALE GENOMIC DNA]</scope>
    <source>
        <strain evidence="8 9">EINP1</strain>
    </source>
</reference>
<dbReference type="RefSeq" id="WP_342023616.1">
    <property type="nucleotide sequence ID" value="NZ_CP151657.1"/>
</dbReference>
<evidence type="ECO:0000256" key="1">
    <source>
        <dbReference type="ARBA" id="ARBA00004651"/>
    </source>
</evidence>
<dbReference type="InterPro" id="IPR002758">
    <property type="entry name" value="Cation_antiport_E"/>
</dbReference>
<keyword evidence="4 7" id="KW-0812">Transmembrane</keyword>
<feature type="transmembrane region" description="Helical" evidence="7">
    <location>
        <begin position="38"/>
        <end position="57"/>
    </location>
</feature>
<organism evidence="8 9">
    <name type="scientific">Arthrobacter citreus</name>
    <dbReference type="NCBI Taxonomy" id="1670"/>
    <lineage>
        <taxon>Bacteria</taxon>
        <taxon>Bacillati</taxon>
        <taxon>Actinomycetota</taxon>
        <taxon>Actinomycetes</taxon>
        <taxon>Micrococcales</taxon>
        <taxon>Micrococcaceae</taxon>
        <taxon>Arthrobacter</taxon>
    </lineage>
</organism>
<proteinExistence type="inferred from homology"/>
<accession>A0ABZ2ZYS0</accession>
<keyword evidence="3" id="KW-1003">Cell membrane</keyword>
<keyword evidence="9" id="KW-1185">Reference proteome</keyword>
<feature type="transmembrane region" description="Helical" evidence="7">
    <location>
        <begin position="69"/>
        <end position="92"/>
    </location>
</feature>
<evidence type="ECO:0000256" key="6">
    <source>
        <dbReference type="ARBA" id="ARBA00023136"/>
    </source>
</evidence>
<comment type="similarity">
    <text evidence="2">Belongs to the CPA3 antiporters (TC 2.A.63) subunit E family.</text>
</comment>
<sequence>MTRRAQMRNRPRVPLLKEIPLLIWLVFLWGALWQDFSAGNLIFGAVIAFVVANIFYLPPVELSGRFNPIYALGFLFRFFYKLVHASFEVLWLSIAKGPHIKNAVVGVKLRSHSDLLVTATGHALSLIPGSLVVEVDRSTSTLYLHCLNVSTPENADKVRKDVRDTESWLIRSIGTREDLEVLKAEDALAREEAAVLDGTAATGKGVPS</sequence>